<dbReference type="Pfam" id="PF01546">
    <property type="entry name" value="Peptidase_M20"/>
    <property type="match status" value="1"/>
</dbReference>
<sequence>MGKLDGLKPAEVFHYFEEISRIPRGSGNVEAISDYLKRFAESRGLFCIQDEVKNIIIIKEATPGYGEEEPVLLQGHMDMVAVKEPGCGKDLRKEGLELKVDGDWLYAEGTSLGADDGIAVACALALLDSDSIPHPRLEAVFTVDEETGMEGASHIDLSVCRGRRMLNLDYEEEGVLLTSCAGGARVHGRLAVSFEKIRGTKLEVAIDGLLGGHSGSEIDKGRANANALIGRLMRSLPAEADARYLSLEGGSADNAIPSACRAVLAVKEEAADAVRKAAETLAQTLSREYAAADPGISVRIEAEERGEWEAFTRQSTDQVTAILALMPNGIQRMSADIPGLVQTSLNLGILRTQDGCVSFDYSIRSSVGSEKDWLIHRVCLLLSLQGAQYTVSGSYPAWEYRRDSALRERMIRIYEKMFGSAPRVEAIHAGLECGILASKLPGLDCVSIGPDMKDIHTPRERLSISSTERMWNYILEILKK</sequence>
<dbReference type="EMBL" id="DXDD01000073">
    <property type="protein sequence ID" value="HIY60170.1"/>
    <property type="molecule type" value="Genomic_DNA"/>
</dbReference>
<evidence type="ECO:0000313" key="19">
    <source>
        <dbReference type="EMBL" id="HIY60170.1"/>
    </source>
</evidence>
<comment type="catalytic activity">
    <reaction evidence="9">
        <text>Hydrolysis of dipeptides, preferentially hydrophobic dipeptides including prolyl amino acids.</text>
        <dbReference type="EC" id="3.4.13.18"/>
    </reaction>
</comment>
<dbReference type="GO" id="GO:0046872">
    <property type="term" value="F:metal ion binding"/>
    <property type="evidence" value="ECO:0007669"/>
    <property type="project" value="UniProtKB-KW"/>
</dbReference>
<dbReference type="InterPro" id="IPR001160">
    <property type="entry name" value="Peptidase_M20C"/>
</dbReference>
<keyword evidence="5" id="KW-0378">Hydrolase</keyword>
<dbReference type="InterPro" id="IPR002933">
    <property type="entry name" value="Peptidase_M20"/>
</dbReference>
<dbReference type="Gene3D" id="3.40.630.10">
    <property type="entry name" value="Zn peptidases"/>
    <property type="match status" value="2"/>
</dbReference>
<evidence type="ECO:0000256" key="5">
    <source>
        <dbReference type="ARBA" id="ARBA00022801"/>
    </source>
</evidence>
<evidence type="ECO:0000256" key="16">
    <source>
        <dbReference type="ARBA" id="ARBA00077688"/>
    </source>
</evidence>
<dbReference type="FunFam" id="3.40.630.10:FF:000018">
    <property type="entry name" value="Aminoacyl-histidine dipeptidase PepD"/>
    <property type="match status" value="1"/>
</dbReference>
<dbReference type="SUPFAM" id="SSF53187">
    <property type="entry name" value="Zn-dependent exopeptidases"/>
    <property type="match status" value="1"/>
</dbReference>
<dbReference type="GO" id="GO:0070573">
    <property type="term" value="F:metallodipeptidase activity"/>
    <property type="evidence" value="ECO:0007669"/>
    <property type="project" value="TreeGrafter"/>
</dbReference>
<dbReference type="PANTHER" id="PTHR43501">
    <property type="entry name" value="CYTOSOL NON-SPECIFIC DIPEPTIDASE"/>
    <property type="match status" value="1"/>
</dbReference>
<evidence type="ECO:0000256" key="2">
    <source>
        <dbReference type="ARBA" id="ARBA00001947"/>
    </source>
</evidence>
<dbReference type="GO" id="GO:0006508">
    <property type="term" value="P:proteolysis"/>
    <property type="evidence" value="ECO:0007669"/>
    <property type="project" value="UniProtKB-KW"/>
</dbReference>
<evidence type="ECO:0000256" key="1">
    <source>
        <dbReference type="ARBA" id="ARBA00001941"/>
    </source>
</evidence>
<feature type="domain" description="Peptidase M20 dimerisation" evidence="18">
    <location>
        <begin position="206"/>
        <end position="290"/>
    </location>
</feature>
<keyword evidence="7" id="KW-0482">Metalloprotease</keyword>
<evidence type="ECO:0000256" key="14">
    <source>
        <dbReference type="ARBA" id="ARBA00075285"/>
    </source>
</evidence>
<comment type="cofactor">
    <cofactor evidence="1">
        <name>Co(2+)</name>
        <dbReference type="ChEBI" id="CHEBI:48828"/>
    </cofactor>
</comment>
<evidence type="ECO:0000256" key="10">
    <source>
        <dbReference type="ARBA" id="ARBA00038976"/>
    </source>
</evidence>
<keyword evidence="3" id="KW-0645">Protease</keyword>
<evidence type="ECO:0000256" key="6">
    <source>
        <dbReference type="ARBA" id="ARBA00022833"/>
    </source>
</evidence>
<organism evidence="19 20">
    <name type="scientific">Candidatus Eisenbergiella pullistercoris</name>
    <dbReference type="NCBI Taxonomy" id="2838555"/>
    <lineage>
        <taxon>Bacteria</taxon>
        <taxon>Bacillati</taxon>
        <taxon>Bacillota</taxon>
        <taxon>Clostridia</taxon>
        <taxon>Lachnospirales</taxon>
        <taxon>Lachnospiraceae</taxon>
        <taxon>Eisenbergiella</taxon>
    </lineage>
</organism>
<dbReference type="Proteomes" id="UP000824007">
    <property type="component" value="Unassembled WGS sequence"/>
</dbReference>
<accession>A0A9D1YNI2</accession>
<evidence type="ECO:0000256" key="4">
    <source>
        <dbReference type="ARBA" id="ARBA00022723"/>
    </source>
</evidence>
<evidence type="ECO:0000313" key="20">
    <source>
        <dbReference type="Proteomes" id="UP000824007"/>
    </source>
</evidence>
<dbReference type="FunFam" id="3.40.630.10:FF:000015">
    <property type="entry name" value="Aminoacyl-histidine dipeptidase PepD"/>
    <property type="match status" value="1"/>
</dbReference>
<dbReference type="NCBIfam" id="TIGR01893">
    <property type="entry name" value="aa-his-dipept"/>
    <property type="match status" value="1"/>
</dbReference>
<comment type="similarity">
    <text evidence="12">Belongs to the peptidase M20C family.</text>
</comment>
<evidence type="ECO:0000256" key="13">
    <source>
        <dbReference type="ARBA" id="ARBA00071271"/>
    </source>
</evidence>
<evidence type="ECO:0000256" key="8">
    <source>
        <dbReference type="ARBA" id="ARBA00023285"/>
    </source>
</evidence>
<evidence type="ECO:0000256" key="7">
    <source>
        <dbReference type="ARBA" id="ARBA00023049"/>
    </source>
</evidence>
<protein>
    <recommendedName>
        <fullName evidence="13">Cytosol non-specific dipeptidase</fullName>
        <ecNumber evidence="10">3.4.13.18</ecNumber>
    </recommendedName>
    <alternativeName>
        <fullName evidence="16">Aminoacyl-histidine dipeptidase</fullName>
    </alternativeName>
    <alternativeName>
        <fullName evidence="15">Beta-alanyl-histidine dipeptidase</fullName>
    </alternativeName>
    <alternativeName>
        <fullName evidence="14">Carnosinase</fullName>
    </alternativeName>
    <alternativeName>
        <fullName evidence="11">Peptidase D</fullName>
    </alternativeName>
    <alternativeName>
        <fullName evidence="17">Xaa-His dipeptidase</fullName>
    </alternativeName>
</protein>
<dbReference type="Pfam" id="PF07687">
    <property type="entry name" value="M20_dimer"/>
    <property type="match status" value="1"/>
</dbReference>
<evidence type="ECO:0000256" key="15">
    <source>
        <dbReference type="ARBA" id="ARBA00076004"/>
    </source>
</evidence>
<dbReference type="EC" id="3.4.13.18" evidence="10"/>
<reference evidence="19" key="2">
    <citation type="submission" date="2021-04" db="EMBL/GenBank/DDBJ databases">
        <authorList>
            <person name="Gilroy R."/>
        </authorList>
    </citation>
    <scope>NUCLEOTIDE SEQUENCE</scope>
    <source>
        <strain evidence="19">ChiSxjej3B15-24422</strain>
    </source>
</reference>
<keyword evidence="6" id="KW-0862">Zinc</keyword>
<dbReference type="InterPro" id="IPR011650">
    <property type="entry name" value="Peptidase_M20_dimer"/>
</dbReference>
<dbReference type="GO" id="GO:0005829">
    <property type="term" value="C:cytosol"/>
    <property type="evidence" value="ECO:0007669"/>
    <property type="project" value="TreeGrafter"/>
</dbReference>
<comment type="cofactor">
    <cofactor evidence="2">
        <name>Zn(2+)</name>
        <dbReference type="ChEBI" id="CHEBI:29105"/>
    </cofactor>
</comment>
<name>A0A9D1YNI2_9FIRM</name>
<evidence type="ECO:0000256" key="3">
    <source>
        <dbReference type="ARBA" id="ARBA00022670"/>
    </source>
</evidence>
<reference evidence="19" key="1">
    <citation type="journal article" date="2021" name="PeerJ">
        <title>Extensive microbial diversity within the chicken gut microbiome revealed by metagenomics and culture.</title>
        <authorList>
            <person name="Gilroy R."/>
            <person name="Ravi A."/>
            <person name="Getino M."/>
            <person name="Pursley I."/>
            <person name="Horton D.L."/>
            <person name="Alikhan N.F."/>
            <person name="Baker D."/>
            <person name="Gharbi K."/>
            <person name="Hall N."/>
            <person name="Watson M."/>
            <person name="Adriaenssens E.M."/>
            <person name="Foster-Nyarko E."/>
            <person name="Jarju S."/>
            <person name="Secka A."/>
            <person name="Antonio M."/>
            <person name="Oren A."/>
            <person name="Chaudhuri R.R."/>
            <person name="La Ragione R."/>
            <person name="Hildebrand F."/>
            <person name="Pallen M.J."/>
        </authorList>
    </citation>
    <scope>NUCLEOTIDE SEQUENCE</scope>
    <source>
        <strain evidence="19">ChiSxjej3B15-24422</strain>
    </source>
</reference>
<comment type="caution">
    <text evidence="19">The sequence shown here is derived from an EMBL/GenBank/DDBJ whole genome shotgun (WGS) entry which is preliminary data.</text>
</comment>
<evidence type="ECO:0000256" key="9">
    <source>
        <dbReference type="ARBA" id="ARBA00036421"/>
    </source>
</evidence>
<dbReference type="PRINTS" id="PR00934">
    <property type="entry name" value="XHISDIPTASE"/>
</dbReference>
<evidence type="ECO:0000256" key="17">
    <source>
        <dbReference type="ARBA" id="ARBA00078074"/>
    </source>
</evidence>
<proteinExistence type="inferred from homology"/>
<dbReference type="AlphaFoldDB" id="A0A9D1YNI2"/>
<evidence type="ECO:0000256" key="12">
    <source>
        <dbReference type="ARBA" id="ARBA00061423"/>
    </source>
</evidence>
<keyword evidence="8" id="KW-0170">Cobalt</keyword>
<dbReference type="PANTHER" id="PTHR43501:SF1">
    <property type="entry name" value="CYTOSOL NON-SPECIFIC DIPEPTIDASE"/>
    <property type="match status" value="1"/>
</dbReference>
<dbReference type="CDD" id="cd03890">
    <property type="entry name" value="M20_pepD"/>
    <property type="match status" value="1"/>
</dbReference>
<dbReference type="PIRSF" id="PIRSF016599">
    <property type="entry name" value="Xaa-His_dipept"/>
    <property type="match status" value="1"/>
</dbReference>
<evidence type="ECO:0000256" key="11">
    <source>
        <dbReference type="ARBA" id="ARBA00044252"/>
    </source>
</evidence>
<evidence type="ECO:0000259" key="18">
    <source>
        <dbReference type="Pfam" id="PF07687"/>
    </source>
</evidence>
<keyword evidence="4" id="KW-0479">Metal-binding</keyword>
<gene>
    <name evidence="19" type="ORF">H9831_05750</name>
</gene>